<organism evidence="16 17">
    <name type="scientific">Aquella oligotrophica</name>
    <dbReference type="NCBI Taxonomy" id="2067065"/>
    <lineage>
        <taxon>Bacteria</taxon>
        <taxon>Pseudomonadati</taxon>
        <taxon>Pseudomonadota</taxon>
        <taxon>Betaproteobacteria</taxon>
        <taxon>Neisseriales</taxon>
        <taxon>Neisseriaceae</taxon>
        <taxon>Aquella</taxon>
    </lineage>
</organism>
<dbReference type="Proteomes" id="UP000236655">
    <property type="component" value="Chromosome"/>
</dbReference>
<dbReference type="InterPro" id="IPR001697">
    <property type="entry name" value="Pyr_Knase"/>
</dbReference>
<dbReference type="Gene3D" id="3.20.20.60">
    <property type="entry name" value="Phosphoenolpyruvate-binding domains"/>
    <property type="match status" value="1"/>
</dbReference>
<dbReference type="Gene3D" id="3.40.1380.20">
    <property type="entry name" value="Pyruvate kinase, C-terminal domain"/>
    <property type="match status" value="1"/>
</dbReference>
<dbReference type="EC" id="2.7.1.40" evidence="3 12"/>
<feature type="domain" description="Pyruvate kinase C-terminal" evidence="15">
    <location>
        <begin position="358"/>
        <end position="471"/>
    </location>
</feature>
<evidence type="ECO:0000313" key="16">
    <source>
        <dbReference type="EMBL" id="AUR52574.1"/>
    </source>
</evidence>
<gene>
    <name evidence="16" type="primary">pyk</name>
    <name evidence="16" type="ORF">CUN60_09785</name>
</gene>
<keyword evidence="9 13" id="KW-0460">Magnesium</keyword>
<dbReference type="SUPFAM" id="SSF52935">
    <property type="entry name" value="PK C-terminal domain-like"/>
    <property type="match status" value="1"/>
</dbReference>
<dbReference type="GO" id="GO:0000287">
    <property type="term" value="F:magnesium ion binding"/>
    <property type="evidence" value="ECO:0007669"/>
    <property type="project" value="UniProtKB-UniRule"/>
</dbReference>
<evidence type="ECO:0000256" key="7">
    <source>
        <dbReference type="ARBA" id="ARBA00022777"/>
    </source>
</evidence>
<evidence type="ECO:0000259" key="15">
    <source>
        <dbReference type="Pfam" id="PF02887"/>
    </source>
</evidence>
<keyword evidence="10 13" id="KW-0324">Glycolysis</keyword>
<accession>A0A2I7N7Z3</accession>
<dbReference type="NCBIfam" id="NF004978">
    <property type="entry name" value="PRK06354.1"/>
    <property type="match status" value="1"/>
</dbReference>
<dbReference type="Gene3D" id="2.40.33.10">
    <property type="entry name" value="PK beta-barrel domain-like"/>
    <property type="match status" value="1"/>
</dbReference>
<dbReference type="KEGG" id="nba:CUN60_09785"/>
<dbReference type="OrthoDB" id="9812123at2"/>
<dbReference type="SUPFAM" id="SSF50800">
    <property type="entry name" value="PK beta-barrel domain-like"/>
    <property type="match status" value="1"/>
</dbReference>
<evidence type="ECO:0000256" key="4">
    <source>
        <dbReference type="ARBA" id="ARBA00022679"/>
    </source>
</evidence>
<dbReference type="PANTHER" id="PTHR11817">
    <property type="entry name" value="PYRUVATE KINASE"/>
    <property type="match status" value="1"/>
</dbReference>
<keyword evidence="5" id="KW-0479">Metal-binding</keyword>
<keyword evidence="7 13" id="KW-0418">Kinase</keyword>
<evidence type="ECO:0000256" key="11">
    <source>
        <dbReference type="ARBA" id="ARBA00023317"/>
    </source>
</evidence>
<dbReference type="AlphaFoldDB" id="A0A2I7N7Z3"/>
<evidence type="ECO:0000256" key="10">
    <source>
        <dbReference type="ARBA" id="ARBA00023152"/>
    </source>
</evidence>
<dbReference type="InterPro" id="IPR036918">
    <property type="entry name" value="Pyrv_Knase_C_sf"/>
</dbReference>
<dbReference type="InterPro" id="IPR015806">
    <property type="entry name" value="Pyrv_Knase_insert_dom_sf"/>
</dbReference>
<dbReference type="InterPro" id="IPR015813">
    <property type="entry name" value="Pyrv/PenolPyrv_kinase-like_dom"/>
</dbReference>
<keyword evidence="6" id="KW-0547">Nucleotide-binding</keyword>
<evidence type="ECO:0000256" key="9">
    <source>
        <dbReference type="ARBA" id="ARBA00022842"/>
    </source>
</evidence>
<proteinExistence type="inferred from homology"/>
<keyword evidence="17" id="KW-1185">Reference proteome</keyword>
<dbReference type="InterPro" id="IPR011037">
    <property type="entry name" value="Pyrv_Knase-like_insert_dom_sf"/>
</dbReference>
<evidence type="ECO:0000256" key="1">
    <source>
        <dbReference type="ARBA" id="ARBA00004997"/>
    </source>
</evidence>
<comment type="pathway">
    <text evidence="1 13">Carbohydrate degradation; glycolysis; pyruvate from D-glyceraldehyde 3-phosphate: step 5/5.</text>
</comment>
<dbReference type="EMBL" id="CP024847">
    <property type="protein sequence ID" value="AUR52574.1"/>
    <property type="molecule type" value="Genomic_DNA"/>
</dbReference>
<dbReference type="UniPathway" id="UPA00109">
    <property type="reaction ID" value="UER00188"/>
</dbReference>
<sequence>MMKYTKIIATMGPASAAPDMIEQLIGSGVNVFRLNFSHGTHEDHARNIVNIRKIAEKLSRPIAIMGDLQGPKIRVSKFVNNQAELANGDTIILDTAFKELGDKNLVGVDYENLAKDVKAGDMLLLDDGKITFRVNKVDGTKISCRVEQGGILKNNKGINKMGGGLTAPALTDKDLEDIKFIATQDVDYVAVSFPKDEKDIQFARQKLVEAGSRAQIIAKMERTEAVFQHLNAIVSASDGVMVARGDLAVEIGEALVPGLQKKIIKVCREYHKISIVATQMLESMIENPVATRAEVSDIANAVLDGTDAVMLSAETASGKYPLQAVETMARVCEEAEKMADDNLHGNFGNEKFANIQQTISMAALFSAYHLEADAIIALTTSGATARWMSRVITDVPIYAITDSHEAFQSMSMFRGVFPVFLKHKAKDSNGHVDEACDFLARQHILQSGDTVIATYGEMVSQIGSTNSLKVVKI</sequence>
<evidence type="ECO:0000256" key="6">
    <source>
        <dbReference type="ARBA" id="ARBA00022741"/>
    </source>
</evidence>
<evidence type="ECO:0000259" key="14">
    <source>
        <dbReference type="Pfam" id="PF00224"/>
    </source>
</evidence>
<dbReference type="GO" id="GO:0005524">
    <property type="term" value="F:ATP binding"/>
    <property type="evidence" value="ECO:0007669"/>
    <property type="project" value="UniProtKB-KW"/>
</dbReference>
<feature type="domain" description="Pyruvate kinase barrel" evidence="14">
    <location>
        <begin position="3"/>
        <end position="325"/>
    </location>
</feature>
<dbReference type="InterPro" id="IPR015795">
    <property type="entry name" value="Pyrv_Knase_C"/>
</dbReference>
<dbReference type="Pfam" id="PF00224">
    <property type="entry name" value="PK"/>
    <property type="match status" value="1"/>
</dbReference>
<evidence type="ECO:0000256" key="5">
    <source>
        <dbReference type="ARBA" id="ARBA00022723"/>
    </source>
</evidence>
<dbReference type="Pfam" id="PF02887">
    <property type="entry name" value="PK_C"/>
    <property type="match status" value="1"/>
</dbReference>
<keyword evidence="11 16" id="KW-0670">Pyruvate</keyword>
<reference evidence="17" key="1">
    <citation type="submission" date="2017-11" db="EMBL/GenBank/DDBJ databases">
        <authorList>
            <person name="Chan K.G."/>
            <person name="Lee L.S."/>
        </authorList>
    </citation>
    <scope>NUCLEOTIDE SEQUENCE [LARGE SCALE GENOMIC DNA]</scope>
    <source>
        <strain evidence="17">DSM 100970</strain>
    </source>
</reference>
<comment type="catalytic activity">
    <reaction evidence="13">
        <text>pyruvate + ATP = phosphoenolpyruvate + ADP + H(+)</text>
        <dbReference type="Rhea" id="RHEA:18157"/>
        <dbReference type="ChEBI" id="CHEBI:15361"/>
        <dbReference type="ChEBI" id="CHEBI:15378"/>
        <dbReference type="ChEBI" id="CHEBI:30616"/>
        <dbReference type="ChEBI" id="CHEBI:58702"/>
        <dbReference type="ChEBI" id="CHEBI:456216"/>
        <dbReference type="EC" id="2.7.1.40"/>
    </reaction>
</comment>
<dbReference type="GO" id="GO:0016301">
    <property type="term" value="F:kinase activity"/>
    <property type="evidence" value="ECO:0007669"/>
    <property type="project" value="UniProtKB-KW"/>
</dbReference>
<dbReference type="SUPFAM" id="SSF51621">
    <property type="entry name" value="Phosphoenolpyruvate/pyruvate domain"/>
    <property type="match status" value="1"/>
</dbReference>
<name>A0A2I7N7Z3_9NEIS</name>
<evidence type="ECO:0000313" key="17">
    <source>
        <dbReference type="Proteomes" id="UP000236655"/>
    </source>
</evidence>
<keyword evidence="4 13" id="KW-0808">Transferase</keyword>
<dbReference type="InterPro" id="IPR015793">
    <property type="entry name" value="Pyrv_Knase_brl"/>
</dbReference>
<dbReference type="NCBIfam" id="NF004491">
    <property type="entry name" value="PRK05826.1"/>
    <property type="match status" value="1"/>
</dbReference>
<keyword evidence="8" id="KW-0067">ATP-binding</keyword>
<dbReference type="GO" id="GO:0004743">
    <property type="term" value="F:pyruvate kinase activity"/>
    <property type="evidence" value="ECO:0007669"/>
    <property type="project" value="UniProtKB-UniRule"/>
</dbReference>
<evidence type="ECO:0000256" key="12">
    <source>
        <dbReference type="NCBIfam" id="TIGR01064"/>
    </source>
</evidence>
<dbReference type="FunFam" id="2.40.33.10:FF:000001">
    <property type="entry name" value="Pyruvate kinase"/>
    <property type="match status" value="1"/>
</dbReference>
<evidence type="ECO:0000256" key="8">
    <source>
        <dbReference type="ARBA" id="ARBA00022840"/>
    </source>
</evidence>
<evidence type="ECO:0000256" key="3">
    <source>
        <dbReference type="ARBA" id="ARBA00012142"/>
    </source>
</evidence>
<comment type="similarity">
    <text evidence="2 13">Belongs to the pyruvate kinase family.</text>
</comment>
<dbReference type="GO" id="GO:0030955">
    <property type="term" value="F:potassium ion binding"/>
    <property type="evidence" value="ECO:0007669"/>
    <property type="project" value="UniProtKB-UniRule"/>
</dbReference>
<dbReference type="PRINTS" id="PR01050">
    <property type="entry name" value="PYRUVTKNASE"/>
</dbReference>
<evidence type="ECO:0000256" key="2">
    <source>
        <dbReference type="ARBA" id="ARBA00008663"/>
    </source>
</evidence>
<dbReference type="NCBIfam" id="TIGR01064">
    <property type="entry name" value="pyruv_kin"/>
    <property type="match status" value="1"/>
</dbReference>
<evidence type="ECO:0000256" key="13">
    <source>
        <dbReference type="RuleBase" id="RU000504"/>
    </source>
</evidence>
<protein>
    <recommendedName>
        <fullName evidence="3 12">Pyruvate kinase</fullName>
        <ecNumber evidence="3 12">2.7.1.40</ecNumber>
    </recommendedName>
</protein>
<dbReference type="InterPro" id="IPR040442">
    <property type="entry name" value="Pyrv_kinase-like_dom_sf"/>
</dbReference>